<sequence length="106" mass="10664">MAAAMLADRLHGLLLGILLTAACVCESAPSTSQVANANPITALAVVPPELVLNKEHKPATDNASTPSEGATTITTPKPASNGTEMNHTAANTTAAPGSASTTVFQR</sequence>
<keyword evidence="2" id="KW-0732">Signal</keyword>
<feature type="signal peptide" evidence="2">
    <location>
        <begin position="1"/>
        <end position="27"/>
    </location>
</feature>
<feature type="region of interest" description="Disordered" evidence="1">
    <location>
        <begin position="53"/>
        <end position="106"/>
    </location>
</feature>
<dbReference type="EMBL" id="GBBM01006918">
    <property type="protein sequence ID" value="JAC28500.1"/>
    <property type="molecule type" value="mRNA"/>
</dbReference>
<dbReference type="AlphaFoldDB" id="A0A023G6L3"/>
<organism evidence="3">
    <name type="scientific">Amblyomma triste</name>
    <name type="common">Neotropical tick</name>
    <dbReference type="NCBI Taxonomy" id="251400"/>
    <lineage>
        <taxon>Eukaryota</taxon>
        <taxon>Metazoa</taxon>
        <taxon>Ecdysozoa</taxon>
        <taxon>Arthropoda</taxon>
        <taxon>Chelicerata</taxon>
        <taxon>Arachnida</taxon>
        <taxon>Acari</taxon>
        <taxon>Parasitiformes</taxon>
        <taxon>Ixodida</taxon>
        <taxon>Ixodoidea</taxon>
        <taxon>Ixodidae</taxon>
        <taxon>Amblyomminae</taxon>
        <taxon>Amblyomma</taxon>
    </lineage>
</organism>
<evidence type="ECO:0000313" key="3">
    <source>
        <dbReference type="EMBL" id="JAC28500.1"/>
    </source>
</evidence>
<evidence type="ECO:0000256" key="1">
    <source>
        <dbReference type="SAM" id="MobiDB-lite"/>
    </source>
</evidence>
<evidence type="ECO:0000256" key="2">
    <source>
        <dbReference type="SAM" id="SignalP"/>
    </source>
</evidence>
<accession>A0A023G6L3</accession>
<proteinExistence type="evidence at transcript level"/>
<protein>
    <submittedName>
        <fullName evidence="3">Putative secreted mucin</fullName>
    </submittedName>
</protein>
<reference evidence="3" key="1">
    <citation type="submission" date="2014-03" db="EMBL/GenBank/DDBJ databases">
        <title>The sialotranscriptome of Amblyomma triste, Amblyomma parvum and Amblyomma cajennense ticks, uncovered by 454-based RNA-seq.</title>
        <authorList>
            <person name="Garcia G.R."/>
            <person name="Gardinassi L.G."/>
            <person name="Ribeiro J.M."/>
            <person name="Anatriello E."/>
            <person name="Ferreira B.R."/>
            <person name="Moreira H.N."/>
            <person name="Mafra C."/>
            <person name="Olegario M.M."/>
            <person name="Szabo P.J."/>
            <person name="Miranda-Santos I.K."/>
            <person name="Maruyama S.R."/>
        </authorList>
    </citation>
    <scope>NUCLEOTIDE SEQUENCE</scope>
    <source>
        <strain evidence="3">Mato Grasso do Sul</strain>
        <tissue evidence="3">Salivary glands</tissue>
    </source>
</reference>
<name>A0A023G6L3_AMBTT</name>
<feature type="compositionally biased region" description="Polar residues" evidence="1">
    <location>
        <begin position="61"/>
        <end position="106"/>
    </location>
</feature>
<feature type="chain" id="PRO_5001521723" evidence="2">
    <location>
        <begin position="28"/>
        <end position="106"/>
    </location>
</feature>